<dbReference type="InterPro" id="IPR006048">
    <property type="entry name" value="A-amylase/branching_C"/>
</dbReference>
<evidence type="ECO:0000256" key="9">
    <source>
        <dbReference type="SAM" id="MobiDB-lite"/>
    </source>
</evidence>
<dbReference type="Proteomes" id="UP000019763">
    <property type="component" value="Unassembled WGS sequence"/>
</dbReference>
<dbReference type="InterPro" id="IPR006407">
    <property type="entry name" value="GlgB"/>
</dbReference>
<dbReference type="SUPFAM" id="SSF51445">
    <property type="entry name" value="(Trans)glycosidases"/>
    <property type="match status" value="1"/>
</dbReference>
<dbReference type="InterPro" id="IPR014756">
    <property type="entry name" value="Ig_E-set"/>
</dbReference>
<feature type="region of interest" description="Disordered" evidence="9">
    <location>
        <begin position="1"/>
        <end position="36"/>
    </location>
</feature>
<dbReference type="InterPro" id="IPR044143">
    <property type="entry name" value="GlgB_N_E_set_prok"/>
</dbReference>
<keyword evidence="11" id="KW-0328">Glycosyltransferase</keyword>
<dbReference type="SUPFAM" id="SSF51011">
    <property type="entry name" value="Glycosyl hydrolase domain"/>
    <property type="match status" value="1"/>
</dbReference>
<dbReference type="EMBL" id="AFNH02000963">
    <property type="protein sequence ID" value="EZG48351.1"/>
    <property type="molecule type" value="Genomic_DNA"/>
</dbReference>
<evidence type="ECO:0000256" key="8">
    <source>
        <dbReference type="ARBA" id="ARBA00023277"/>
    </source>
</evidence>
<dbReference type="OrthoDB" id="5590356at2759"/>
<evidence type="ECO:0000256" key="4">
    <source>
        <dbReference type="ARBA" id="ARBA00012541"/>
    </source>
</evidence>
<protein>
    <recommendedName>
        <fullName evidence="4">1,4-alpha-glucan branching enzyme</fullName>
        <ecNumber evidence="4">2.4.1.18</ecNumber>
    </recommendedName>
</protein>
<evidence type="ECO:0000256" key="2">
    <source>
        <dbReference type="ARBA" id="ARBA00004964"/>
    </source>
</evidence>
<dbReference type="Gene3D" id="2.60.40.1180">
    <property type="entry name" value="Golgi alpha-mannosidase II"/>
    <property type="match status" value="1"/>
</dbReference>
<dbReference type="InterPro" id="IPR006047">
    <property type="entry name" value="GH13_cat_dom"/>
</dbReference>
<feature type="compositionally biased region" description="Basic and acidic residues" evidence="9">
    <location>
        <begin position="998"/>
        <end position="1029"/>
    </location>
</feature>
<dbReference type="Pfam" id="PF02922">
    <property type="entry name" value="CBM_48"/>
    <property type="match status" value="1"/>
</dbReference>
<dbReference type="CDD" id="cd02855">
    <property type="entry name" value="E_set_GBE_prok_N"/>
    <property type="match status" value="1"/>
</dbReference>
<proteinExistence type="inferred from homology"/>
<dbReference type="Gene3D" id="2.60.40.10">
    <property type="entry name" value="Immunoglobulins"/>
    <property type="match status" value="1"/>
</dbReference>
<dbReference type="InterPro" id="IPR017853">
    <property type="entry name" value="GH"/>
</dbReference>
<dbReference type="GO" id="GO:0043169">
    <property type="term" value="F:cation binding"/>
    <property type="evidence" value="ECO:0007669"/>
    <property type="project" value="InterPro"/>
</dbReference>
<feature type="domain" description="Glycosyl hydrolase family 13 catalytic" evidence="10">
    <location>
        <begin position="402"/>
        <end position="759"/>
    </location>
</feature>
<dbReference type="Gene3D" id="3.20.20.80">
    <property type="entry name" value="Glycosidases"/>
    <property type="match status" value="1"/>
</dbReference>
<dbReference type="InterPro" id="IPR013783">
    <property type="entry name" value="Ig-like_fold"/>
</dbReference>
<keyword evidence="7" id="KW-0320">Glycogen biosynthesis</keyword>
<dbReference type="EC" id="2.4.1.18" evidence="4"/>
<gene>
    <name evidence="11" type="ORF">GNI_129060</name>
</gene>
<dbReference type="SUPFAM" id="SSF81296">
    <property type="entry name" value="E set domains"/>
    <property type="match status" value="1"/>
</dbReference>
<dbReference type="AlphaFoldDB" id="A0A023B1M4"/>
<dbReference type="InterPro" id="IPR004193">
    <property type="entry name" value="Glyco_hydro_13_N"/>
</dbReference>
<feature type="compositionally biased region" description="Polar residues" evidence="9">
    <location>
        <begin position="972"/>
        <end position="986"/>
    </location>
</feature>
<sequence length="1095" mass="123209">MSDIASQPVAKPVPVSGKLGAASAGYSPKEGYETNVQDDAILPSSAPCDSPAAAKLTYLSDIPQSANASDHDVSLLHSAHHADPFAVLGPHAYGGQDTRAVVIRAWIKDAAEVELRFTGSLATVPQDLTEAPSASESEADHLQGERQGERLQQNHQGGEHPDQAESPASCRLQASSGGVWYKLHRRADWLFQGAFNWLPITEAAEATTDLLAVTPVEYELRVKYCGDASNQSYILHDAYRFGCSLGEDQLRLFQSGSCWHVDNLMGSHFVEVEGVQGVRFAVWAPNAQFLSVVGEFNQWDGRAHPMRKRHEFGVWEIFVPDTPRVGHRYMYKIHTRRGTDIMKIDPYAQEFENPPAHASVISGCDDAYRQPRERYEWRDGEWMQQRQQNKERVTRMPISIYEVHLPSWMRGDNNRYLTYKELAHRLVEHCQLLNFTHVEFLPLAHHPFEGSWGYQVSGLFAPYSRLGSADELKYLIDELHLAGIGVFLDFVPAHFVKDDWALANFDGEPCFEYADPREGEHKTWGTKVFNFRRNEVRSFLLGAGYHWLRRYHVDGLRIDAVSSMLYKNYCRDEWIPNEEGGDANLEAINMLQELNWVIHREFPGVLTMAEEATSWRGVTDKEKGLGFDFKWDLGWMNDTISYLCKPTPLRPESHGKLTFRGLYMAHERWVLPLSHDEVVSGKGSLLDKCAFIGSSFEEKASTLKSLIVYQAGLCGRPLLFMGAEFAQGREWNESRSLDWHEAREEHRSKVMKSVADTMAIYKNEKAMHAGDDEPWNFKWVDCDSRNACLVAFLKSYEEWFNDLLVICNFSADTHYRYPFGVPHGGEWEVLLNTDDWAYGGQMRGIGKGRTAKTTQGGRLGWPYCLWLDVPAWSAMILKAPKPDRAAELVERIRIAKGACRPFEHMERELALTLKKPKQDPATQDPATQDSTTQEGTERAPMALGRPAADEPAKMADMKEQPGIEQPGIEQPGCQQPNTEPASQPMTEESIKVGSTKAESTKAESTKAESTKAESKKAESKKAESTKAESIKAEWLKVQALKLESPEAEAPAATRSVPAATEIEQGKKNIVVLRSAALMTRKRNSRREGGHSLEDM</sequence>
<dbReference type="VEuPathDB" id="CryptoDB:GNI_129060"/>
<dbReference type="eggNOG" id="KOG0470">
    <property type="taxonomic scope" value="Eukaryota"/>
</dbReference>
<feature type="region of interest" description="Disordered" evidence="9">
    <location>
        <begin position="913"/>
        <end position="1029"/>
    </location>
</feature>
<dbReference type="InterPro" id="IPR013780">
    <property type="entry name" value="Glyco_hydro_b"/>
</dbReference>
<dbReference type="CDD" id="cd11322">
    <property type="entry name" value="AmyAc_Glg_BE"/>
    <property type="match status" value="1"/>
</dbReference>
<dbReference type="GO" id="GO:0003844">
    <property type="term" value="F:1,4-alpha-glucan branching enzyme activity"/>
    <property type="evidence" value="ECO:0007669"/>
    <property type="project" value="UniProtKB-EC"/>
</dbReference>
<evidence type="ECO:0000256" key="6">
    <source>
        <dbReference type="ARBA" id="ARBA00022679"/>
    </source>
</evidence>
<dbReference type="SMART" id="SM00642">
    <property type="entry name" value="Aamy"/>
    <property type="match status" value="1"/>
</dbReference>
<feature type="compositionally biased region" description="Basic and acidic residues" evidence="9">
    <location>
        <begin position="138"/>
        <end position="149"/>
    </location>
</feature>
<dbReference type="Pfam" id="PF02806">
    <property type="entry name" value="Alpha-amylase_C"/>
    <property type="match status" value="1"/>
</dbReference>
<dbReference type="OMA" id="DWHEARE"/>
<evidence type="ECO:0000256" key="3">
    <source>
        <dbReference type="ARBA" id="ARBA00009000"/>
    </source>
</evidence>
<evidence type="ECO:0000256" key="7">
    <source>
        <dbReference type="ARBA" id="ARBA00023056"/>
    </source>
</evidence>
<comment type="pathway">
    <text evidence="2">Glycan biosynthesis; glycogen biosynthesis.</text>
</comment>
<comment type="catalytic activity">
    <reaction evidence="1">
        <text>Transfers a segment of a (1-&gt;4)-alpha-D-glucan chain to a primary hydroxy group in a similar glucan chain.</text>
        <dbReference type="EC" id="2.4.1.18"/>
    </reaction>
</comment>
<dbReference type="NCBIfam" id="NF008967">
    <property type="entry name" value="PRK12313.1"/>
    <property type="match status" value="1"/>
</dbReference>
<name>A0A023B1M4_GRENI</name>
<keyword evidence="5" id="KW-0321">Glycogen metabolism</keyword>
<dbReference type="GO" id="GO:0004553">
    <property type="term" value="F:hydrolase activity, hydrolyzing O-glycosyl compounds"/>
    <property type="evidence" value="ECO:0007669"/>
    <property type="project" value="InterPro"/>
</dbReference>
<dbReference type="GO" id="GO:0005829">
    <property type="term" value="C:cytosol"/>
    <property type="evidence" value="ECO:0007669"/>
    <property type="project" value="TreeGrafter"/>
</dbReference>
<dbReference type="NCBIfam" id="TIGR01515">
    <property type="entry name" value="branching_enzym"/>
    <property type="match status" value="1"/>
</dbReference>
<evidence type="ECO:0000256" key="1">
    <source>
        <dbReference type="ARBA" id="ARBA00000826"/>
    </source>
</evidence>
<comment type="caution">
    <text evidence="11">The sequence shown here is derived from an EMBL/GenBank/DDBJ whole genome shotgun (WGS) entry which is preliminary data.</text>
</comment>
<dbReference type="PANTHER" id="PTHR43651:SF3">
    <property type="entry name" value="1,4-ALPHA-GLUCAN-BRANCHING ENZYME"/>
    <property type="match status" value="1"/>
</dbReference>
<dbReference type="PANTHER" id="PTHR43651">
    <property type="entry name" value="1,4-ALPHA-GLUCAN-BRANCHING ENZYME"/>
    <property type="match status" value="1"/>
</dbReference>
<feature type="region of interest" description="Disordered" evidence="9">
    <location>
        <begin position="126"/>
        <end position="169"/>
    </location>
</feature>
<evidence type="ECO:0000256" key="5">
    <source>
        <dbReference type="ARBA" id="ARBA00022600"/>
    </source>
</evidence>
<dbReference type="UniPathway" id="UPA00164"/>
<comment type="similarity">
    <text evidence="3">Belongs to the glycosyl hydrolase 13 family. GlgB subfamily.</text>
</comment>
<dbReference type="GeneID" id="22914521"/>
<organism evidence="11 12">
    <name type="scientific">Gregarina niphandrodes</name>
    <name type="common">Septate eugregarine</name>
    <dbReference type="NCBI Taxonomy" id="110365"/>
    <lineage>
        <taxon>Eukaryota</taxon>
        <taxon>Sar</taxon>
        <taxon>Alveolata</taxon>
        <taxon>Apicomplexa</taxon>
        <taxon>Conoidasida</taxon>
        <taxon>Gregarinasina</taxon>
        <taxon>Eugregarinorida</taxon>
        <taxon>Gregarinidae</taxon>
        <taxon>Gregarina</taxon>
    </lineage>
</organism>
<keyword evidence="12" id="KW-1185">Reference proteome</keyword>
<reference evidence="11" key="1">
    <citation type="submission" date="2013-12" db="EMBL/GenBank/DDBJ databases">
        <authorList>
            <person name="Omoto C.K."/>
            <person name="Sibley D."/>
            <person name="Venepally P."/>
            <person name="Hadjithomas M."/>
            <person name="Karamycheva S."/>
            <person name="Brunk B."/>
            <person name="Roos D."/>
            <person name="Caler E."/>
            <person name="Lorenzi H."/>
        </authorList>
    </citation>
    <scope>NUCLEOTIDE SEQUENCE</scope>
</reference>
<evidence type="ECO:0000259" key="10">
    <source>
        <dbReference type="SMART" id="SM00642"/>
    </source>
</evidence>
<evidence type="ECO:0000313" key="11">
    <source>
        <dbReference type="EMBL" id="EZG48351.1"/>
    </source>
</evidence>
<dbReference type="Pfam" id="PF22019">
    <property type="entry name" value="GlgB_N"/>
    <property type="match status" value="1"/>
</dbReference>
<dbReference type="GO" id="GO:0005978">
    <property type="term" value="P:glycogen biosynthetic process"/>
    <property type="evidence" value="ECO:0007669"/>
    <property type="project" value="UniProtKB-UniPathway"/>
</dbReference>
<dbReference type="RefSeq" id="XP_011132100.1">
    <property type="nucleotide sequence ID" value="XM_011133798.1"/>
</dbReference>
<accession>A0A023B1M4</accession>
<dbReference type="InterPro" id="IPR054169">
    <property type="entry name" value="GlgB_N"/>
</dbReference>
<feature type="compositionally biased region" description="Polar residues" evidence="9">
    <location>
        <begin position="920"/>
        <end position="934"/>
    </location>
</feature>
<keyword evidence="6 11" id="KW-0808">Transferase</keyword>
<evidence type="ECO:0000313" key="12">
    <source>
        <dbReference type="Proteomes" id="UP000019763"/>
    </source>
</evidence>
<feature type="compositionally biased region" description="Basic and acidic residues" evidence="9">
    <location>
        <begin position="947"/>
        <end position="961"/>
    </location>
</feature>
<keyword evidence="8" id="KW-0119">Carbohydrate metabolism</keyword>